<gene>
    <name evidence="2" type="ORF">ALEPTO_LOCUS3213</name>
</gene>
<feature type="compositionally biased region" description="Acidic residues" evidence="1">
    <location>
        <begin position="308"/>
        <end position="320"/>
    </location>
</feature>
<protein>
    <submittedName>
        <fullName evidence="2">9337_t:CDS:1</fullName>
    </submittedName>
</protein>
<organism evidence="2 3">
    <name type="scientific">Ambispora leptoticha</name>
    <dbReference type="NCBI Taxonomy" id="144679"/>
    <lineage>
        <taxon>Eukaryota</taxon>
        <taxon>Fungi</taxon>
        <taxon>Fungi incertae sedis</taxon>
        <taxon>Mucoromycota</taxon>
        <taxon>Glomeromycotina</taxon>
        <taxon>Glomeromycetes</taxon>
        <taxon>Archaeosporales</taxon>
        <taxon>Ambisporaceae</taxon>
        <taxon>Ambispora</taxon>
    </lineage>
</organism>
<sequence length="701" mass="80214">TNCFAKLAVLTLQSFYLQQTASLLSFLIAQVIIYCSLQMNNSNESEILEYFEGWDQALNSESLSLLSLLEFRKKKDSFTFDKCVEHNIIIKFLANLASTADKEWRQAAFLLKNELKRWQVVRIRKRSDNSSMQPPKQPDNSFGWYVRTPPKQVQQQAVKSFWQNVELEKIDMNMLLMNKKMEEAMVKFDLDQSLTGNKAQEVLNNSKLEHLKRKMSPPPQAKRRILDDTESDHENNRDIGDGTSLARFNHEVSNTQTWCLPKNNSPLGQQIIALTHVYHLLTNKRGKRTLYNVVQIPKPPQFNPIYSDNEETEGEDEDDYGGGGDYDGEHYDENVLTRSKLDVCNTKTWRLPSNTFVDDIFNRNVSKNAETMKHKGKPTAIQKVFLRYGASRIIDLSAHMREWFSIEERQYMIKDHAAIVEIRKLPSEVDAFIANVENMVHRGDINPAYKLSVESHANSSPHSCFNKITKVYSELTKEGNDILESGEHGHTEIDVILKACSYIIDGLNKACGVYQKWGESSCPLTKSANYTKGRKCDVRNLSTSEVDLGEWEFAVNATPTKTITDRCRSARINQTILNGLMNLVVKNEHIEVMKVPYMQFAGTSGQMLVEVRINGFYVVIPGPKIELPKKLSQIAKLKPAVMTIKHILDMYDEMNRFLNDLEVGKSHAFDDIFKINEPSTNNSACDPWWTPKNARKTQTKS</sequence>
<feature type="region of interest" description="Disordered" evidence="1">
    <location>
        <begin position="301"/>
        <end position="328"/>
    </location>
</feature>
<feature type="region of interest" description="Disordered" evidence="1">
    <location>
        <begin position="211"/>
        <end position="243"/>
    </location>
</feature>
<comment type="caution">
    <text evidence="2">The sequence shown here is derived from an EMBL/GenBank/DDBJ whole genome shotgun (WGS) entry which is preliminary data.</text>
</comment>
<evidence type="ECO:0000313" key="2">
    <source>
        <dbReference type="EMBL" id="CAG8495619.1"/>
    </source>
</evidence>
<name>A0A9N8ZH61_9GLOM</name>
<keyword evidence="3" id="KW-1185">Reference proteome</keyword>
<evidence type="ECO:0000313" key="3">
    <source>
        <dbReference type="Proteomes" id="UP000789508"/>
    </source>
</evidence>
<feature type="non-terminal residue" evidence="2">
    <location>
        <position position="1"/>
    </location>
</feature>
<proteinExistence type="predicted"/>
<dbReference type="Proteomes" id="UP000789508">
    <property type="component" value="Unassembled WGS sequence"/>
</dbReference>
<feature type="compositionally biased region" description="Basic and acidic residues" evidence="1">
    <location>
        <begin position="224"/>
        <end position="240"/>
    </location>
</feature>
<dbReference type="AlphaFoldDB" id="A0A9N8ZH61"/>
<dbReference type="EMBL" id="CAJVPS010000571">
    <property type="protein sequence ID" value="CAG8495619.1"/>
    <property type="molecule type" value="Genomic_DNA"/>
</dbReference>
<accession>A0A9N8ZH61</accession>
<reference evidence="2" key="1">
    <citation type="submission" date="2021-06" db="EMBL/GenBank/DDBJ databases">
        <authorList>
            <person name="Kallberg Y."/>
            <person name="Tangrot J."/>
            <person name="Rosling A."/>
        </authorList>
    </citation>
    <scope>NUCLEOTIDE SEQUENCE</scope>
    <source>
        <strain evidence="2">FL130A</strain>
    </source>
</reference>
<dbReference type="OrthoDB" id="2439721at2759"/>
<evidence type="ECO:0000256" key="1">
    <source>
        <dbReference type="SAM" id="MobiDB-lite"/>
    </source>
</evidence>